<feature type="chain" id="PRO_5002769975" description="Shikimate kinase" evidence="2">
    <location>
        <begin position="28"/>
        <end position="131"/>
    </location>
</feature>
<feature type="compositionally biased region" description="Polar residues" evidence="1">
    <location>
        <begin position="54"/>
        <end position="69"/>
    </location>
</feature>
<gene>
    <name evidence="3" type="ordered locus">cce_1381</name>
</gene>
<evidence type="ECO:0000313" key="4">
    <source>
        <dbReference type="Proteomes" id="UP000001203"/>
    </source>
</evidence>
<evidence type="ECO:0000256" key="1">
    <source>
        <dbReference type="SAM" id="MobiDB-lite"/>
    </source>
</evidence>
<feature type="region of interest" description="Disordered" evidence="1">
    <location>
        <begin position="103"/>
        <end position="131"/>
    </location>
</feature>
<dbReference type="AlphaFoldDB" id="B1WWK7"/>
<organism evidence="3 4">
    <name type="scientific">Crocosphaera subtropica (strain ATCC 51142 / BH68)</name>
    <name type="common">Cyanothece sp. (strain ATCC 51142)</name>
    <dbReference type="NCBI Taxonomy" id="43989"/>
    <lineage>
        <taxon>Bacteria</taxon>
        <taxon>Bacillati</taxon>
        <taxon>Cyanobacteriota</taxon>
        <taxon>Cyanophyceae</taxon>
        <taxon>Oscillatoriophycideae</taxon>
        <taxon>Chroococcales</taxon>
        <taxon>Aphanothecaceae</taxon>
        <taxon>Crocosphaera</taxon>
        <taxon>Crocosphaera subtropica</taxon>
    </lineage>
</organism>
<evidence type="ECO:0000256" key="2">
    <source>
        <dbReference type="SAM" id="SignalP"/>
    </source>
</evidence>
<dbReference type="Proteomes" id="UP000001203">
    <property type="component" value="Chromosome circular"/>
</dbReference>
<evidence type="ECO:0000313" key="3">
    <source>
        <dbReference type="EMBL" id="ACB50731.1"/>
    </source>
</evidence>
<keyword evidence="2" id="KW-0732">Signal</keyword>
<keyword evidence="4" id="KW-1185">Reference proteome</keyword>
<sequence length="131" mass="13843">MQGFFTTGLLIFSSLMGVTIISHQVQASPTCYGVDQAGNTIDLSGLCTPSSDTNVVPSTPINSNANPTEKTGLENTEDPEVSTREEAGKDIQACFSSPTCTQMIGGESEPQKTPHQVRIDQVLNGGRLSPN</sequence>
<accession>B1WWK7</accession>
<dbReference type="eggNOG" id="ENOG50320RS">
    <property type="taxonomic scope" value="Bacteria"/>
</dbReference>
<dbReference type="RefSeq" id="WP_009544197.1">
    <property type="nucleotide sequence ID" value="NC_010546.1"/>
</dbReference>
<protein>
    <recommendedName>
        <fullName evidence="5">Shikimate kinase</fullName>
    </recommendedName>
</protein>
<dbReference type="EMBL" id="CP000806">
    <property type="protein sequence ID" value="ACB50731.1"/>
    <property type="molecule type" value="Genomic_DNA"/>
</dbReference>
<dbReference type="HOGENOM" id="CLU_1966904_0_0_3"/>
<reference evidence="3 4" key="1">
    <citation type="journal article" date="2008" name="Proc. Natl. Acad. Sci. U.S.A.">
        <title>The genome of Cyanothece 51142, a unicellular diazotrophic cyanobacterium important in the marine nitrogen cycle.</title>
        <authorList>
            <person name="Welsh E.A."/>
            <person name="Liberton M."/>
            <person name="Stoeckel J."/>
            <person name="Loh T."/>
            <person name="Elvitigala T."/>
            <person name="Wang C."/>
            <person name="Wollam A."/>
            <person name="Fulton R.S."/>
            <person name="Clifton S.W."/>
            <person name="Jacobs J.M."/>
            <person name="Aurora R."/>
            <person name="Ghosh B.K."/>
            <person name="Sherman L.A."/>
            <person name="Smith R.D."/>
            <person name="Wilson R.K."/>
            <person name="Pakrasi H.B."/>
        </authorList>
    </citation>
    <scope>NUCLEOTIDE SEQUENCE [LARGE SCALE GENOMIC DNA]</scope>
    <source>
        <strain evidence="4">ATCC 51142 / BH68</strain>
    </source>
</reference>
<proteinExistence type="predicted"/>
<feature type="region of interest" description="Disordered" evidence="1">
    <location>
        <begin position="54"/>
        <end position="89"/>
    </location>
</feature>
<feature type="signal peptide" evidence="2">
    <location>
        <begin position="1"/>
        <end position="27"/>
    </location>
</feature>
<evidence type="ECO:0008006" key="5">
    <source>
        <dbReference type="Google" id="ProtNLM"/>
    </source>
</evidence>
<dbReference type="OrthoDB" id="427999at2"/>
<name>B1WWK7_CROS5</name>
<dbReference type="KEGG" id="cyt:cce_1381"/>